<comment type="caution">
    <text evidence="2">The sequence shown here is derived from an EMBL/GenBank/DDBJ whole genome shotgun (WGS) entry which is preliminary data.</text>
</comment>
<accession>A0ABS1WY82</accession>
<dbReference type="EMBL" id="JAEVLS010000003">
    <property type="protein sequence ID" value="MBM0105940.1"/>
    <property type="molecule type" value="Genomic_DNA"/>
</dbReference>
<dbReference type="RefSeq" id="WP_203168015.1">
    <property type="nucleotide sequence ID" value="NZ_JAEVLS010000003.1"/>
</dbReference>
<feature type="coiled-coil region" evidence="1">
    <location>
        <begin position="20"/>
        <end position="72"/>
    </location>
</feature>
<sequence>MRSISERDLAVVIPLLAAKIRELTAELRATDERLDDLTEEEVEDRVQLQDMLEQYDGVLDSLRTEYEEALSEGINLPSYDQLVAP</sequence>
<reference evidence="2 3" key="1">
    <citation type="journal article" date="2021" name="Int. J. Syst. Evol. Microbiol.">
        <title>Steroidobacter gossypii sp. nov., isolated from soil of cotton cropping field.</title>
        <authorList>
            <person name="Huang R."/>
            <person name="Yang S."/>
            <person name="Zhen C."/>
            <person name="Liu W."/>
        </authorList>
    </citation>
    <scope>NUCLEOTIDE SEQUENCE [LARGE SCALE GENOMIC DNA]</scope>
    <source>
        <strain evidence="2 3">S1-65</strain>
    </source>
</reference>
<evidence type="ECO:0000313" key="2">
    <source>
        <dbReference type="EMBL" id="MBM0105940.1"/>
    </source>
</evidence>
<protein>
    <submittedName>
        <fullName evidence="2">Uncharacterized protein</fullName>
    </submittedName>
</protein>
<organism evidence="2 3">
    <name type="scientific">Steroidobacter gossypii</name>
    <dbReference type="NCBI Taxonomy" id="2805490"/>
    <lineage>
        <taxon>Bacteria</taxon>
        <taxon>Pseudomonadati</taxon>
        <taxon>Pseudomonadota</taxon>
        <taxon>Gammaproteobacteria</taxon>
        <taxon>Steroidobacterales</taxon>
        <taxon>Steroidobacteraceae</taxon>
        <taxon>Steroidobacter</taxon>
    </lineage>
</organism>
<proteinExistence type="predicted"/>
<name>A0ABS1WY82_9GAMM</name>
<dbReference type="Proteomes" id="UP000661077">
    <property type="component" value="Unassembled WGS sequence"/>
</dbReference>
<dbReference type="Gene3D" id="1.10.287.2500">
    <property type="match status" value="1"/>
</dbReference>
<keyword evidence="3" id="KW-1185">Reference proteome</keyword>
<evidence type="ECO:0000256" key="1">
    <source>
        <dbReference type="SAM" id="Coils"/>
    </source>
</evidence>
<keyword evidence="1" id="KW-0175">Coiled coil</keyword>
<evidence type="ECO:0000313" key="3">
    <source>
        <dbReference type="Proteomes" id="UP000661077"/>
    </source>
</evidence>
<gene>
    <name evidence="2" type="ORF">JM946_14505</name>
</gene>
<dbReference type="InterPro" id="IPR053756">
    <property type="entry name" value="Toxin_immunity_effector"/>
</dbReference>